<dbReference type="HOGENOM" id="CLU_011139_1_0_7"/>
<dbReference type="eggNOG" id="COG2304">
    <property type="taxonomic scope" value="Bacteria"/>
</dbReference>
<dbReference type="InterPro" id="IPR002035">
    <property type="entry name" value="VWF_A"/>
</dbReference>
<dbReference type="EMBL" id="CP000478">
    <property type="protein sequence ID" value="ABK17016.1"/>
    <property type="molecule type" value="Genomic_DNA"/>
</dbReference>
<accession>A0LHW4</accession>
<dbReference type="NCBIfam" id="NF033768">
    <property type="entry name" value="myxo_SS_tail"/>
    <property type="match status" value="1"/>
</dbReference>
<dbReference type="Pfam" id="PF13768">
    <property type="entry name" value="VWA_3"/>
    <property type="match status" value="1"/>
</dbReference>
<feature type="domain" description="VIT" evidence="3">
    <location>
        <begin position="61"/>
        <end position="189"/>
    </location>
</feature>
<feature type="domain" description="VWFA" evidence="2">
    <location>
        <begin position="333"/>
        <end position="511"/>
    </location>
</feature>
<dbReference type="SUPFAM" id="SSF53300">
    <property type="entry name" value="vWA-like"/>
    <property type="match status" value="1"/>
</dbReference>
<dbReference type="STRING" id="335543.Sfum_1325"/>
<organism evidence="4 5">
    <name type="scientific">Syntrophobacter fumaroxidans (strain DSM 10017 / MPOB)</name>
    <dbReference type="NCBI Taxonomy" id="335543"/>
    <lineage>
        <taxon>Bacteria</taxon>
        <taxon>Pseudomonadati</taxon>
        <taxon>Thermodesulfobacteriota</taxon>
        <taxon>Syntrophobacteria</taxon>
        <taxon>Syntrophobacterales</taxon>
        <taxon>Syntrophobacteraceae</taxon>
        <taxon>Syntrophobacter</taxon>
    </lineage>
</organism>
<evidence type="ECO:0000313" key="4">
    <source>
        <dbReference type="EMBL" id="ABK17016.1"/>
    </source>
</evidence>
<evidence type="ECO:0000259" key="2">
    <source>
        <dbReference type="PROSITE" id="PS50234"/>
    </source>
</evidence>
<dbReference type="InterPro" id="IPR013694">
    <property type="entry name" value="VIT"/>
</dbReference>
<dbReference type="OrthoDB" id="9784383at2"/>
<keyword evidence="5" id="KW-1185">Reference proteome</keyword>
<dbReference type="Pfam" id="PF08487">
    <property type="entry name" value="VIT"/>
    <property type="match status" value="1"/>
</dbReference>
<dbReference type="KEGG" id="sfu:Sfum_1325"/>
<dbReference type="SMART" id="SM00327">
    <property type="entry name" value="VWA"/>
    <property type="match status" value="1"/>
</dbReference>
<gene>
    <name evidence="4" type="ordered locus">Sfum_1325</name>
</gene>
<reference evidence="4 5" key="1">
    <citation type="submission" date="2006-10" db="EMBL/GenBank/DDBJ databases">
        <title>Complete sequence of Syntrophobacter fumaroxidans MPOB.</title>
        <authorList>
            <consortium name="US DOE Joint Genome Institute"/>
            <person name="Copeland A."/>
            <person name="Lucas S."/>
            <person name="Lapidus A."/>
            <person name="Barry K."/>
            <person name="Detter J.C."/>
            <person name="Glavina del Rio T."/>
            <person name="Hammon N."/>
            <person name="Israni S."/>
            <person name="Pitluck S."/>
            <person name="Goltsman E.G."/>
            <person name="Martinez M."/>
            <person name="Schmutz J."/>
            <person name="Larimer F."/>
            <person name="Land M."/>
            <person name="Hauser L."/>
            <person name="Kyrpides N."/>
            <person name="Kim E."/>
            <person name="Boone D.R."/>
            <person name="Brockman F."/>
            <person name="Culley D."/>
            <person name="Ferry J."/>
            <person name="Gunsalus R."/>
            <person name="McInerney M.J."/>
            <person name="Morrison M."/>
            <person name="Plugge C."/>
            <person name="Rohlin L."/>
            <person name="Scholten J."/>
            <person name="Sieber J."/>
            <person name="Stams A.J.M."/>
            <person name="Worm P."/>
            <person name="Henstra A.M."/>
            <person name="Richardson P."/>
        </authorList>
    </citation>
    <scope>NUCLEOTIDE SEQUENCE [LARGE SCALE GENOMIC DNA]</scope>
    <source>
        <strain evidence="5">DSM 10017 / MPOB</strain>
    </source>
</reference>
<dbReference type="AlphaFoldDB" id="A0LHW4"/>
<dbReference type="InParanoid" id="A0LHW4"/>
<feature type="region of interest" description="Disordered" evidence="1">
    <location>
        <begin position="670"/>
        <end position="704"/>
    </location>
</feature>
<name>A0LHW4_SYNFM</name>
<evidence type="ECO:0000259" key="3">
    <source>
        <dbReference type="PROSITE" id="PS51468"/>
    </source>
</evidence>
<dbReference type="Proteomes" id="UP000001784">
    <property type="component" value="Chromosome"/>
</dbReference>
<dbReference type="PROSITE" id="PS51468">
    <property type="entry name" value="VIT"/>
    <property type="match status" value="1"/>
</dbReference>
<evidence type="ECO:0000313" key="5">
    <source>
        <dbReference type="Proteomes" id="UP000001784"/>
    </source>
</evidence>
<dbReference type="RefSeq" id="WP_011698187.1">
    <property type="nucleotide sequence ID" value="NC_008554.1"/>
</dbReference>
<dbReference type="PANTHER" id="PTHR45737">
    <property type="entry name" value="VON WILLEBRAND FACTOR A DOMAIN-CONTAINING PROTEIN 5A"/>
    <property type="match status" value="1"/>
</dbReference>
<evidence type="ECO:0000256" key="1">
    <source>
        <dbReference type="SAM" id="MobiDB-lite"/>
    </source>
</evidence>
<protein>
    <submittedName>
        <fullName evidence="4">Vault protein inter-alpha-trypsin domain protein</fullName>
    </submittedName>
</protein>
<dbReference type="InterPro" id="IPR049806">
    <property type="entry name" value="MasK-like_C"/>
</dbReference>
<dbReference type="SMART" id="SM00609">
    <property type="entry name" value="VIT"/>
    <property type="match status" value="1"/>
</dbReference>
<dbReference type="PROSITE" id="PS50234">
    <property type="entry name" value="VWFA"/>
    <property type="match status" value="1"/>
</dbReference>
<proteinExistence type="predicted"/>
<dbReference type="PANTHER" id="PTHR45737:SF6">
    <property type="entry name" value="VON WILLEBRAND FACTOR A DOMAIN-CONTAINING PROTEIN 5A"/>
    <property type="match status" value="1"/>
</dbReference>
<feature type="compositionally biased region" description="Basic and acidic residues" evidence="1">
    <location>
        <begin position="695"/>
        <end position="704"/>
    </location>
</feature>
<sequence length="812" mass="88134">MAEMNPIKVVSVALVFALSFLTSIHTGQGKRAGNGIAVGGIPGPALAEQGLPDTGDKTLSPYFFVKSEDSDVDRLPMKSTSAEVEIAGVIANVKVVQTYRNEGKRPIEAIYVFPASTRAAVSAMKMTIGERTVTAVIRKREEARRDYEQAKSQGKSASLLEQQRPNVFQMNVANIMPGDEIKTELTYNELLSPTEGVYEFVYPTVVGPRYSNQPAAGAPASEKWVQNPYLHEKEPPTYSFNITARLNAGLPIREITCPSHETAIRYEGQTRASVDLGANEKFGGNRDFVLKYRLSGESIDSGLLLYRGKDENFFLLTVQPPKRVVEAAIPAREYIFIVDVSGSMHGFPLEISKRLLTDLIGGLKPTDCFNVMLFSGDSTVMAERSVPASADNVRRAVEMIGRRQGGGGTELLPALKKALSLPRKEGVSRSMVIATDGFVTVEEEAFELIRSHIGDANFFPFGIGTSVNRMLIEGMARAGAGEPFVITRPDEAPAGAEKFRRYIQSPLLTNVKADFGAFGVYDVEPAGIPDVLAERPVVIFGKWRGEPSGKITVKGSTGAGEFAKTVDVGGSRPEEGNSVLKYLWARARITALTDRNQLRSDATRVGQITELGLKYGLLTSYTSFVAIDTLVRNQSGSDTVTQPLPLPQGVSDLAVGAPSPGLRMYKSMAAPRSAGRGEVSSRESAGSGRPQASPAREEKEKAPVKSDLRIAVRKVEVRGSLAETDVRSVVDSRAQEFLNCPEWSAGKHKPGIETIVIEWAVDRSGKVGNVRFVSSSKRLSAHLERCLIKIVKNWIFPSGGNKGTVVRVTIEY</sequence>
<dbReference type="InterPro" id="IPR036465">
    <property type="entry name" value="vWFA_dom_sf"/>
</dbReference>
<dbReference type="Gene3D" id="3.40.50.410">
    <property type="entry name" value="von Willebrand factor, type A domain"/>
    <property type="match status" value="1"/>
</dbReference>